<protein>
    <submittedName>
        <fullName evidence="2">Uncharacterized protein</fullName>
    </submittedName>
</protein>
<dbReference type="Proteomes" id="UP001595711">
    <property type="component" value="Unassembled WGS sequence"/>
</dbReference>
<feature type="region of interest" description="Disordered" evidence="1">
    <location>
        <begin position="66"/>
        <end position="86"/>
    </location>
</feature>
<organism evidence="2 3">
    <name type="scientific">Ferrovibrio xuzhouensis</name>
    <dbReference type="NCBI Taxonomy" id="1576914"/>
    <lineage>
        <taxon>Bacteria</taxon>
        <taxon>Pseudomonadati</taxon>
        <taxon>Pseudomonadota</taxon>
        <taxon>Alphaproteobacteria</taxon>
        <taxon>Rhodospirillales</taxon>
        <taxon>Rhodospirillaceae</taxon>
        <taxon>Ferrovibrio</taxon>
    </lineage>
</organism>
<proteinExistence type="predicted"/>
<evidence type="ECO:0000256" key="1">
    <source>
        <dbReference type="SAM" id="MobiDB-lite"/>
    </source>
</evidence>
<name>A0ABV7VIV9_9PROT</name>
<reference evidence="3" key="1">
    <citation type="journal article" date="2019" name="Int. J. Syst. Evol. Microbiol.">
        <title>The Global Catalogue of Microorganisms (GCM) 10K type strain sequencing project: providing services to taxonomists for standard genome sequencing and annotation.</title>
        <authorList>
            <consortium name="The Broad Institute Genomics Platform"/>
            <consortium name="The Broad Institute Genome Sequencing Center for Infectious Disease"/>
            <person name="Wu L."/>
            <person name="Ma J."/>
        </authorList>
    </citation>
    <scope>NUCLEOTIDE SEQUENCE [LARGE SCALE GENOMIC DNA]</scope>
    <source>
        <strain evidence="3">KCTC 42182</strain>
    </source>
</reference>
<sequence length="86" mass="9931">MTHDEPGARPVRRRRPRLIDWRRGARLLAEGLPVAAVAAALHIDPEHVWRHLETSHRFRRYVRQALGQQPDSETPDSESVVQAKRP</sequence>
<evidence type="ECO:0000313" key="2">
    <source>
        <dbReference type="EMBL" id="MFC3676852.1"/>
    </source>
</evidence>
<evidence type="ECO:0000313" key="3">
    <source>
        <dbReference type="Proteomes" id="UP001595711"/>
    </source>
</evidence>
<feature type="compositionally biased region" description="Polar residues" evidence="1">
    <location>
        <begin position="66"/>
        <end position="80"/>
    </location>
</feature>
<keyword evidence="3" id="KW-1185">Reference proteome</keyword>
<gene>
    <name evidence="2" type="ORF">ACFOOQ_14940</name>
</gene>
<comment type="caution">
    <text evidence="2">The sequence shown here is derived from an EMBL/GenBank/DDBJ whole genome shotgun (WGS) entry which is preliminary data.</text>
</comment>
<dbReference type="EMBL" id="JBHRYJ010000003">
    <property type="protein sequence ID" value="MFC3676852.1"/>
    <property type="molecule type" value="Genomic_DNA"/>
</dbReference>
<dbReference type="RefSeq" id="WP_379728074.1">
    <property type="nucleotide sequence ID" value="NZ_JBHRYJ010000003.1"/>
</dbReference>
<accession>A0ABV7VIV9</accession>